<dbReference type="EMBL" id="ML978957">
    <property type="protein sequence ID" value="KAF1933231.1"/>
    <property type="molecule type" value="Genomic_DNA"/>
</dbReference>
<feature type="region of interest" description="Disordered" evidence="1">
    <location>
        <begin position="214"/>
        <end position="236"/>
    </location>
</feature>
<feature type="compositionally biased region" description="Low complexity" evidence="1">
    <location>
        <begin position="214"/>
        <end position="228"/>
    </location>
</feature>
<feature type="signal peptide" evidence="2">
    <location>
        <begin position="1"/>
        <end position="16"/>
    </location>
</feature>
<evidence type="ECO:0000256" key="2">
    <source>
        <dbReference type="SAM" id="SignalP"/>
    </source>
</evidence>
<keyword evidence="2" id="KW-0732">Signal</keyword>
<proteinExistence type="predicted"/>
<feature type="chain" id="PRO_5025458643" evidence="2">
    <location>
        <begin position="17"/>
        <end position="278"/>
    </location>
</feature>
<dbReference type="OrthoDB" id="3757079at2759"/>
<keyword evidence="4" id="KW-1185">Reference proteome</keyword>
<dbReference type="RefSeq" id="XP_033453479.1">
    <property type="nucleotide sequence ID" value="XM_033588007.1"/>
</dbReference>
<accession>A0A6A5RXV8</accession>
<dbReference type="AlphaFoldDB" id="A0A6A5RXV8"/>
<dbReference type="GeneID" id="54345654"/>
<dbReference type="Proteomes" id="UP000800082">
    <property type="component" value="Unassembled WGS sequence"/>
</dbReference>
<protein>
    <submittedName>
        <fullName evidence="3">Uncharacterized protein</fullName>
    </submittedName>
</protein>
<gene>
    <name evidence="3" type="ORF">M421DRAFT_192296</name>
</gene>
<feature type="region of interest" description="Disordered" evidence="1">
    <location>
        <begin position="253"/>
        <end position="278"/>
    </location>
</feature>
<reference evidence="3" key="1">
    <citation type="journal article" date="2020" name="Stud. Mycol.">
        <title>101 Dothideomycetes genomes: a test case for predicting lifestyles and emergence of pathogens.</title>
        <authorList>
            <person name="Haridas S."/>
            <person name="Albert R."/>
            <person name="Binder M."/>
            <person name="Bloem J."/>
            <person name="Labutti K."/>
            <person name="Salamov A."/>
            <person name="Andreopoulos B."/>
            <person name="Baker S."/>
            <person name="Barry K."/>
            <person name="Bills G."/>
            <person name="Bluhm B."/>
            <person name="Cannon C."/>
            <person name="Castanera R."/>
            <person name="Culley D."/>
            <person name="Daum C."/>
            <person name="Ezra D."/>
            <person name="Gonzalez J."/>
            <person name="Henrissat B."/>
            <person name="Kuo A."/>
            <person name="Liang C."/>
            <person name="Lipzen A."/>
            <person name="Lutzoni F."/>
            <person name="Magnuson J."/>
            <person name="Mondo S."/>
            <person name="Nolan M."/>
            <person name="Ohm R."/>
            <person name="Pangilinan J."/>
            <person name="Park H.-J."/>
            <person name="Ramirez L."/>
            <person name="Alfaro M."/>
            <person name="Sun H."/>
            <person name="Tritt A."/>
            <person name="Yoshinaga Y."/>
            <person name="Zwiers L.-H."/>
            <person name="Turgeon B."/>
            <person name="Goodwin S."/>
            <person name="Spatafora J."/>
            <person name="Crous P."/>
            <person name="Grigoriev I."/>
        </authorList>
    </citation>
    <scope>NUCLEOTIDE SEQUENCE</scope>
    <source>
        <strain evidence="3">CBS 183.55</strain>
    </source>
</reference>
<name>A0A6A5RXV8_9PLEO</name>
<sequence length="278" mass="30294">MKASSLLPLLAAGIIAAPAPPSDTTASSHLGPDDTSVTELSKGYEKHSFDLYINEYCNINGKSVSAKPELHVRAELFHDDDKSHGFEIVKGATKVSLLDSTDILVRHDYDTSETSFEYGDCKWKDGNTVDKNCGWCDQNAPWRGPESDGQIDCSARPQLSRVSVNSTTLSRYDHGLIASSTERSLAISGAQLSLEVLRCFGFLLARTRMPLLSQPRPQPTLQLQTMSRRPPREPLPSRFAASLPTVKFQRTCTASVSPTQNGARTALSKHAAGRTAMS</sequence>
<organism evidence="3 4">
    <name type="scientific">Didymella exigua CBS 183.55</name>
    <dbReference type="NCBI Taxonomy" id="1150837"/>
    <lineage>
        <taxon>Eukaryota</taxon>
        <taxon>Fungi</taxon>
        <taxon>Dikarya</taxon>
        <taxon>Ascomycota</taxon>
        <taxon>Pezizomycotina</taxon>
        <taxon>Dothideomycetes</taxon>
        <taxon>Pleosporomycetidae</taxon>
        <taxon>Pleosporales</taxon>
        <taxon>Pleosporineae</taxon>
        <taxon>Didymellaceae</taxon>
        <taxon>Didymella</taxon>
    </lineage>
</organism>
<evidence type="ECO:0000313" key="4">
    <source>
        <dbReference type="Proteomes" id="UP000800082"/>
    </source>
</evidence>
<evidence type="ECO:0000313" key="3">
    <source>
        <dbReference type="EMBL" id="KAF1933231.1"/>
    </source>
</evidence>
<evidence type="ECO:0000256" key="1">
    <source>
        <dbReference type="SAM" id="MobiDB-lite"/>
    </source>
</evidence>
<feature type="compositionally biased region" description="Polar residues" evidence="1">
    <location>
        <begin position="253"/>
        <end position="263"/>
    </location>
</feature>